<feature type="compositionally biased region" description="Basic residues" evidence="1">
    <location>
        <begin position="124"/>
        <end position="134"/>
    </location>
</feature>
<reference evidence="3" key="4">
    <citation type="submission" date="2023-01" db="EMBL/GenBank/DDBJ databases">
        <title>Draft genome sequence of Methylobacterium brachythecii strain NBRC 107710.</title>
        <authorList>
            <person name="Sun Q."/>
            <person name="Mori K."/>
        </authorList>
    </citation>
    <scope>NUCLEOTIDE SEQUENCE</scope>
    <source>
        <strain evidence="3">NBRC 107710</strain>
    </source>
</reference>
<feature type="domain" description="VOC" evidence="2">
    <location>
        <begin position="1"/>
        <end position="121"/>
    </location>
</feature>
<dbReference type="EMBL" id="BSPG01000025">
    <property type="protein sequence ID" value="GLS45671.1"/>
    <property type="molecule type" value="Genomic_DNA"/>
</dbReference>
<dbReference type="EMBL" id="JACIDN010000001">
    <property type="protein sequence ID" value="MBB3901294.1"/>
    <property type="molecule type" value="Genomic_DNA"/>
</dbReference>
<sequence length="134" mass="14110">MFTHVMIGSNDLERARGFYDATFAALGGEPGKVDARGRLIYSHEGGRLMITKPIDGKLATAANGGTIGIAAATRDHVLAWHEAGTAHGGAAIESPPTERPNGSFVAYLRDPDGNKLTARTRSASSKHKLTNSPL</sequence>
<reference evidence="4 5" key="3">
    <citation type="submission" date="2020-08" db="EMBL/GenBank/DDBJ databases">
        <title>Genomic Encyclopedia of Type Strains, Phase IV (KMG-IV): sequencing the most valuable type-strain genomes for metagenomic binning, comparative biology and taxonomic classification.</title>
        <authorList>
            <person name="Goeker M."/>
        </authorList>
    </citation>
    <scope>NUCLEOTIDE SEQUENCE [LARGE SCALE GENOMIC DNA]</scope>
    <source>
        <strain evidence="4 5">DSM 24105</strain>
    </source>
</reference>
<keyword evidence="6" id="KW-1185">Reference proteome</keyword>
<evidence type="ECO:0000313" key="6">
    <source>
        <dbReference type="Proteomes" id="UP001156881"/>
    </source>
</evidence>
<dbReference type="SUPFAM" id="SSF54593">
    <property type="entry name" value="Glyoxalase/Bleomycin resistance protein/Dihydroxybiphenyl dioxygenase"/>
    <property type="match status" value="1"/>
</dbReference>
<dbReference type="PANTHER" id="PTHR35006">
    <property type="entry name" value="GLYOXALASE FAMILY PROTEIN (AFU_ORTHOLOGUE AFUA_5G14830)"/>
    <property type="match status" value="1"/>
</dbReference>
<keyword evidence="4" id="KW-0223">Dioxygenase</keyword>
<dbReference type="GO" id="GO:0051213">
    <property type="term" value="F:dioxygenase activity"/>
    <property type="evidence" value="ECO:0007669"/>
    <property type="project" value="UniProtKB-KW"/>
</dbReference>
<organism evidence="4 5">
    <name type="scientific">Methylobacterium brachythecii</name>
    <dbReference type="NCBI Taxonomy" id="1176177"/>
    <lineage>
        <taxon>Bacteria</taxon>
        <taxon>Pseudomonadati</taxon>
        <taxon>Pseudomonadota</taxon>
        <taxon>Alphaproteobacteria</taxon>
        <taxon>Hyphomicrobiales</taxon>
        <taxon>Methylobacteriaceae</taxon>
        <taxon>Methylobacterium</taxon>
    </lineage>
</organism>
<evidence type="ECO:0000313" key="4">
    <source>
        <dbReference type="EMBL" id="MBB3901294.1"/>
    </source>
</evidence>
<evidence type="ECO:0000259" key="2">
    <source>
        <dbReference type="PROSITE" id="PS51819"/>
    </source>
</evidence>
<dbReference type="Proteomes" id="UP001156881">
    <property type="component" value="Unassembled WGS sequence"/>
</dbReference>
<dbReference type="InterPro" id="IPR029068">
    <property type="entry name" value="Glyas_Bleomycin-R_OHBP_Dase"/>
</dbReference>
<dbReference type="PANTHER" id="PTHR35006:SF1">
    <property type="entry name" value="BLL2941 PROTEIN"/>
    <property type="match status" value="1"/>
</dbReference>
<feature type="region of interest" description="Disordered" evidence="1">
    <location>
        <begin position="87"/>
        <end position="134"/>
    </location>
</feature>
<proteinExistence type="predicted"/>
<comment type="caution">
    <text evidence="4">The sequence shown here is derived from an EMBL/GenBank/DDBJ whole genome shotgun (WGS) entry which is preliminary data.</text>
</comment>
<dbReference type="Gene3D" id="3.10.180.10">
    <property type="entry name" value="2,3-Dihydroxybiphenyl 1,2-Dioxygenase, domain 1"/>
    <property type="match status" value="1"/>
</dbReference>
<reference evidence="3" key="1">
    <citation type="journal article" date="2014" name="Int. J. Syst. Evol. Microbiol.">
        <title>Complete genome of a new Firmicutes species belonging to the dominant human colonic microbiota ('Ruminococcus bicirculans') reveals two chromosomes and a selective capacity to utilize plant glucans.</title>
        <authorList>
            <consortium name="NISC Comparative Sequencing Program"/>
            <person name="Wegmann U."/>
            <person name="Louis P."/>
            <person name="Goesmann A."/>
            <person name="Henrissat B."/>
            <person name="Duncan S.H."/>
            <person name="Flint H.J."/>
        </authorList>
    </citation>
    <scope>NUCLEOTIDE SEQUENCE</scope>
    <source>
        <strain evidence="3">NBRC 107710</strain>
    </source>
</reference>
<protein>
    <submittedName>
        <fullName evidence="4">Catechol 2,3-dioxygenase-like lactoylglutathione lyase family enzyme</fullName>
    </submittedName>
    <submittedName>
        <fullName evidence="3">Glyoxalase</fullName>
    </submittedName>
</protein>
<gene>
    <name evidence="3" type="ORF">GCM10007884_36620</name>
    <name evidence="4" type="ORF">GGR33_000774</name>
</gene>
<dbReference type="InterPro" id="IPR037523">
    <property type="entry name" value="VOC_core"/>
</dbReference>
<dbReference type="InterPro" id="IPR004360">
    <property type="entry name" value="Glyas_Fos-R_dOase_dom"/>
</dbReference>
<dbReference type="GO" id="GO:0016829">
    <property type="term" value="F:lyase activity"/>
    <property type="evidence" value="ECO:0007669"/>
    <property type="project" value="UniProtKB-KW"/>
</dbReference>
<dbReference type="Pfam" id="PF00903">
    <property type="entry name" value="Glyoxalase"/>
    <property type="match status" value="1"/>
</dbReference>
<dbReference type="AlphaFoldDB" id="A0A7W6F5I6"/>
<name>A0A7W6F5I6_9HYPH</name>
<dbReference type="RefSeq" id="WP_183502027.1">
    <property type="nucleotide sequence ID" value="NZ_BSPG01000025.1"/>
</dbReference>
<keyword evidence="4" id="KW-0456">Lyase</keyword>
<evidence type="ECO:0000313" key="3">
    <source>
        <dbReference type="EMBL" id="GLS45671.1"/>
    </source>
</evidence>
<dbReference type="PROSITE" id="PS51819">
    <property type="entry name" value="VOC"/>
    <property type="match status" value="1"/>
</dbReference>
<evidence type="ECO:0000256" key="1">
    <source>
        <dbReference type="SAM" id="MobiDB-lite"/>
    </source>
</evidence>
<dbReference type="Proteomes" id="UP000517759">
    <property type="component" value="Unassembled WGS sequence"/>
</dbReference>
<reference evidence="6" key="2">
    <citation type="journal article" date="2019" name="Int. J. Syst. Evol. Microbiol.">
        <title>The Global Catalogue of Microorganisms (GCM) 10K type strain sequencing project: providing services to taxonomists for standard genome sequencing and annotation.</title>
        <authorList>
            <consortium name="The Broad Institute Genomics Platform"/>
            <consortium name="The Broad Institute Genome Sequencing Center for Infectious Disease"/>
            <person name="Wu L."/>
            <person name="Ma J."/>
        </authorList>
    </citation>
    <scope>NUCLEOTIDE SEQUENCE [LARGE SCALE GENOMIC DNA]</scope>
    <source>
        <strain evidence="6">NBRC 107710</strain>
    </source>
</reference>
<keyword evidence="4" id="KW-0560">Oxidoreductase</keyword>
<evidence type="ECO:0000313" key="5">
    <source>
        <dbReference type="Proteomes" id="UP000517759"/>
    </source>
</evidence>
<dbReference type="CDD" id="cd07262">
    <property type="entry name" value="VOC_like"/>
    <property type="match status" value="1"/>
</dbReference>
<accession>A0A7W6F5I6</accession>